<dbReference type="InParanoid" id="A0A0Q9WNU6"/>
<proteinExistence type="predicted"/>
<dbReference type="InterPro" id="IPR036527">
    <property type="entry name" value="SCP2_sterol-bd_dom_sf"/>
</dbReference>
<evidence type="ECO:0000259" key="1">
    <source>
        <dbReference type="Pfam" id="PF02036"/>
    </source>
</evidence>
<sequence length="114" mass="13047">MKSDEIIEKIRNKLKESDPEKRTVVNTFQFNFTDTDGKLIKSMVFDFKALDIYEGKAPDADGRVTIADEDFYLVGTKQKSFEQILEQDKATVDGDAEAINKMLSKFRLNSQTKN</sequence>
<dbReference type="AlphaFoldDB" id="A0A0Q9WNU6"/>
<dbReference type="Pfam" id="PF02036">
    <property type="entry name" value="SCP2"/>
    <property type="match status" value="1"/>
</dbReference>
<name>A0A0Q9WNU6_DROVI</name>
<reference evidence="2 3" key="1">
    <citation type="journal article" date="2007" name="Nature">
        <title>Evolution of genes and genomes on the Drosophila phylogeny.</title>
        <authorList>
            <consortium name="Drosophila 12 Genomes Consortium"/>
            <person name="Clark A.G."/>
            <person name="Eisen M.B."/>
            <person name="Smith D.R."/>
            <person name="Bergman C.M."/>
            <person name="Oliver B."/>
            <person name="Markow T.A."/>
            <person name="Kaufman T.C."/>
            <person name="Kellis M."/>
            <person name="Gelbart W."/>
            <person name="Iyer V.N."/>
            <person name="Pollard D.A."/>
            <person name="Sackton T.B."/>
            <person name="Larracuente A.M."/>
            <person name="Singh N.D."/>
            <person name="Abad J.P."/>
            <person name="Abt D.N."/>
            <person name="Adryan B."/>
            <person name="Aguade M."/>
            <person name="Akashi H."/>
            <person name="Anderson W.W."/>
            <person name="Aquadro C.F."/>
            <person name="Ardell D.H."/>
            <person name="Arguello R."/>
            <person name="Artieri C.G."/>
            <person name="Barbash D.A."/>
            <person name="Barker D."/>
            <person name="Barsanti P."/>
            <person name="Batterham P."/>
            <person name="Batzoglou S."/>
            <person name="Begun D."/>
            <person name="Bhutkar A."/>
            <person name="Blanco E."/>
            <person name="Bosak S.A."/>
            <person name="Bradley R.K."/>
            <person name="Brand A.D."/>
            <person name="Brent M.R."/>
            <person name="Brooks A.N."/>
            <person name="Brown R.H."/>
            <person name="Butlin R.K."/>
            <person name="Caggese C."/>
            <person name="Calvi B.R."/>
            <person name="Bernardo de Carvalho A."/>
            <person name="Caspi A."/>
            <person name="Castrezana S."/>
            <person name="Celniker S.E."/>
            <person name="Chang J.L."/>
            <person name="Chapple C."/>
            <person name="Chatterji S."/>
            <person name="Chinwalla A."/>
            <person name="Civetta A."/>
            <person name="Clifton S.W."/>
            <person name="Comeron J.M."/>
            <person name="Costello J.C."/>
            <person name="Coyne J.A."/>
            <person name="Daub J."/>
            <person name="David R.G."/>
            <person name="Delcher A.L."/>
            <person name="Delehaunty K."/>
            <person name="Do C.B."/>
            <person name="Ebling H."/>
            <person name="Edwards K."/>
            <person name="Eickbush T."/>
            <person name="Evans J.D."/>
            <person name="Filipski A."/>
            <person name="Findeiss S."/>
            <person name="Freyhult E."/>
            <person name="Fulton L."/>
            <person name="Fulton R."/>
            <person name="Garcia A.C."/>
            <person name="Gardiner A."/>
            <person name="Garfield D.A."/>
            <person name="Garvin B.E."/>
            <person name="Gibson G."/>
            <person name="Gilbert D."/>
            <person name="Gnerre S."/>
            <person name="Godfrey J."/>
            <person name="Good R."/>
            <person name="Gotea V."/>
            <person name="Gravely B."/>
            <person name="Greenberg A.J."/>
            <person name="Griffiths-Jones S."/>
            <person name="Gross S."/>
            <person name="Guigo R."/>
            <person name="Gustafson E.A."/>
            <person name="Haerty W."/>
            <person name="Hahn M.W."/>
            <person name="Halligan D.L."/>
            <person name="Halpern A.L."/>
            <person name="Halter G.M."/>
            <person name="Han M.V."/>
            <person name="Heger A."/>
            <person name="Hillier L."/>
            <person name="Hinrichs A.S."/>
            <person name="Holmes I."/>
            <person name="Hoskins R.A."/>
            <person name="Hubisz M.J."/>
            <person name="Hultmark D."/>
            <person name="Huntley M.A."/>
            <person name="Jaffe D.B."/>
            <person name="Jagadeeshan S."/>
            <person name="Jeck W.R."/>
            <person name="Johnson J."/>
            <person name="Jones C.D."/>
            <person name="Jordan W.C."/>
            <person name="Karpen G.H."/>
            <person name="Kataoka E."/>
            <person name="Keightley P.D."/>
            <person name="Kheradpour P."/>
            <person name="Kirkness E.F."/>
            <person name="Koerich L.B."/>
            <person name="Kristiansen K."/>
            <person name="Kudrna D."/>
            <person name="Kulathinal R.J."/>
            <person name="Kumar S."/>
            <person name="Kwok R."/>
            <person name="Lander E."/>
            <person name="Langley C.H."/>
            <person name="Lapoint R."/>
            <person name="Lazzaro B.P."/>
            <person name="Lee S.J."/>
            <person name="Levesque L."/>
            <person name="Li R."/>
            <person name="Lin C.F."/>
            <person name="Lin M.F."/>
            <person name="Lindblad-Toh K."/>
            <person name="Llopart A."/>
            <person name="Long M."/>
            <person name="Low L."/>
            <person name="Lozovsky E."/>
            <person name="Lu J."/>
            <person name="Luo M."/>
            <person name="Machado C.A."/>
            <person name="Makalowski W."/>
            <person name="Marzo M."/>
            <person name="Matsuda M."/>
            <person name="Matzkin L."/>
            <person name="McAllister B."/>
            <person name="McBride C.S."/>
            <person name="McKernan B."/>
            <person name="McKernan K."/>
            <person name="Mendez-Lago M."/>
            <person name="Minx P."/>
            <person name="Mollenhauer M.U."/>
            <person name="Montooth K."/>
            <person name="Mount S.M."/>
            <person name="Mu X."/>
            <person name="Myers E."/>
            <person name="Negre B."/>
            <person name="Newfeld S."/>
            <person name="Nielsen R."/>
            <person name="Noor M.A."/>
            <person name="O'Grady P."/>
            <person name="Pachter L."/>
            <person name="Papaceit M."/>
            <person name="Parisi M.J."/>
            <person name="Parisi M."/>
            <person name="Parts L."/>
            <person name="Pedersen J.S."/>
            <person name="Pesole G."/>
            <person name="Phillippy A.M."/>
            <person name="Ponting C.P."/>
            <person name="Pop M."/>
            <person name="Porcelli D."/>
            <person name="Powell J.R."/>
            <person name="Prohaska S."/>
            <person name="Pruitt K."/>
            <person name="Puig M."/>
            <person name="Quesneville H."/>
            <person name="Ram K.R."/>
            <person name="Rand D."/>
            <person name="Rasmussen M.D."/>
            <person name="Reed L.K."/>
            <person name="Reenan R."/>
            <person name="Reily A."/>
            <person name="Remington K.A."/>
            <person name="Rieger T.T."/>
            <person name="Ritchie M.G."/>
            <person name="Robin C."/>
            <person name="Rogers Y.H."/>
            <person name="Rohde C."/>
            <person name="Rozas J."/>
            <person name="Rubenfield M.J."/>
            <person name="Ruiz A."/>
            <person name="Russo S."/>
            <person name="Salzberg S.L."/>
            <person name="Sanchez-Gracia A."/>
            <person name="Saranga D.J."/>
            <person name="Sato H."/>
            <person name="Schaeffer S.W."/>
            <person name="Schatz M.C."/>
            <person name="Schlenke T."/>
            <person name="Schwartz R."/>
            <person name="Segarra C."/>
            <person name="Singh R.S."/>
            <person name="Sirot L."/>
            <person name="Sirota M."/>
            <person name="Sisneros N.B."/>
            <person name="Smith C.D."/>
            <person name="Smith T.F."/>
            <person name="Spieth J."/>
            <person name="Stage D.E."/>
            <person name="Stark A."/>
            <person name="Stephan W."/>
            <person name="Strausberg R.L."/>
            <person name="Strempel S."/>
            <person name="Sturgill D."/>
            <person name="Sutton G."/>
            <person name="Sutton G.G."/>
            <person name="Tao W."/>
            <person name="Teichmann S."/>
            <person name="Tobari Y.N."/>
            <person name="Tomimura Y."/>
            <person name="Tsolas J.M."/>
            <person name="Valente V.L."/>
            <person name="Venter E."/>
            <person name="Venter J.C."/>
            <person name="Vicario S."/>
            <person name="Vieira F.G."/>
            <person name="Vilella A.J."/>
            <person name="Villasante A."/>
            <person name="Walenz B."/>
            <person name="Wang J."/>
            <person name="Wasserman M."/>
            <person name="Watts T."/>
            <person name="Wilson D."/>
            <person name="Wilson R.K."/>
            <person name="Wing R.A."/>
            <person name="Wolfner M.F."/>
            <person name="Wong A."/>
            <person name="Wong G.K."/>
            <person name="Wu C.I."/>
            <person name="Wu G."/>
            <person name="Yamamoto D."/>
            <person name="Yang H.P."/>
            <person name="Yang S.P."/>
            <person name="Yorke J.A."/>
            <person name="Yoshida K."/>
            <person name="Zdobnov E."/>
            <person name="Zhang P."/>
            <person name="Zhang Y."/>
            <person name="Zimin A.V."/>
            <person name="Baldwin J."/>
            <person name="Abdouelleil A."/>
            <person name="Abdulkadir J."/>
            <person name="Abebe A."/>
            <person name="Abera B."/>
            <person name="Abreu J."/>
            <person name="Acer S.C."/>
            <person name="Aftuck L."/>
            <person name="Alexander A."/>
            <person name="An P."/>
            <person name="Anderson E."/>
            <person name="Anderson S."/>
            <person name="Arachi H."/>
            <person name="Azer M."/>
            <person name="Bachantsang P."/>
            <person name="Barry A."/>
            <person name="Bayul T."/>
            <person name="Berlin A."/>
            <person name="Bessette D."/>
            <person name="Bloom T."/>
            <person name="Blye J."/>
            <person name="Boguslavskiy L."/>
            <person name="Bonnet C."/>
            <person name="Boukhgalter B."/>
            <person name="Bourzgui I."/>
            <person name="Brown A."/>
            <person name="Cahill P."/>
            <person name="Channer S."/>
            <person name="Cheshatsang Y."/>
            <person name="Chuda L."/>
            <person name="Citroen M."/>
            <person name="Collymore A."/>
            <person name="Cooke P."/>
            <person name="Costello M."/>
            <person name="D'Aco K."/>
            <person name="Daza R."/>
            <person name="De Haan G."/>
            <person name="DeGray S."/>
            <person name="DeMaso C."/>
            <person name="Dhargay N."/>
            <person name="Dooley K."/>
            <person name="Dooley E."/>
            <person name="Doricent M."/>
            <person name="Dorje P."/>
            <person name="Dorjee K."/>
            <person name="Dupes A."/>
            <person name="Elong R."/>
            <person name="Falk J."/>
            <person name="Farina A."/>
            <person name="Faro S."/>
            <person name="Ferguson D."/>
            <person name="Fisher S."/>
            <person name="Foley C.D."/>
            <person name="Franke A."/>
            <person name="Friedrich D."/>
            <person name="Gadbois L."/>
            <person name="Gearin G."/>
            <person name="Gearin C.R."/>
            <person name="Giannoukos G."/>
            <person name="Goode T."/>
            <person name="Graham J."/>
            <person name="Grandbois E."/>
            <person name="Grewal S."/>
            <person name="Gyaltsen K."/>
            <person name="Hafez N."/>
            <person name="Hagos B."/>
            <person name="Hall J."/>
            <person name="Henson C."/>
            <person name="Hollinger A."/>
            <person name="Honan T."/>
            <person name="Huard M.D."/>
            <person name="Hughes L."/>
            <person name="Hurhula B."/>
            <person name="Husby M.E."/>
            <person name="Kamat A."/>
            <person name="Kanga B."/>
            <person name="Kashin S."/>
            <person name="Khazanovich D."/>
            <person name="Kisner P."/>
            <person name="Lance K."/>
            <person name="Lara M."/>
            <person name="Lee W."/>
            <person name="Lennon N."/>
            <person name="Letendre F."/>
            <person name="LeVine R."/>
            <person name="Lipovsky A."/>
            <person name="Liu X."/>
            <person name="Liu J."/>
            <person name="Liu S."/>
            <person name="Lokyitsang T."/>
            <person name="Lokyitsang Y."/>
            <person name="Lubonja R."/>
            <person name="Lui A."/>
            <person name="MacDonald P."/>
            <person name="Magnisalis V."/>
            <person name="Maru K."/>
            <person name="Matthews C."/>
            <person name="McCusker W."/>
            <person name="McDonough S."/>
            <person name="Mehta T."/>
            <person name="Meldrim J."/>
            <person name="Meneus L."/>
            <person name="Mihai O."/>
            <person name="Mihalev A."/>
            <person name="Mihova T."/>
            <person name="Mittelman R."/>
            <person name="Mlenga V."/>
            <person name="Montmayeur A."/>
            <person name="Mulrain L."/>
            <person name="Navidi A."/>
            <person name="Naylor J."/>
            <person name="Negash T."/>
            <person name="Nguyen T."/>
            <person name="Nguyen N."/>
            <person name="Nicol R."/>
            <person name="Norbu C."/>
            <person name="Norbu N."/>
            <person name="Novod N."/>
            <person name="O'Neill B."/>
            <person name="Osman S."/>
            <person name="Markiewicz E."/>
            <person name="Oyono O.L."/>
            <person name="Patti C."/>
            <person name="Phunkhang P."/>
            <person name="Pierre F."/>
            <person name="Priest M."/>
            <person name="Raghuraman S."/>
            <person name="Rege F."/>
            <person name="Reyes R."/>
            <person name="Rise C."/>
            <person name="Rogov P."/>
            <person name="Ross K."/>
            <person name="Ryan E."/>
            <person name="Settipalli S."/>
            <person name="Shea T."/>
            <person name="Sherpa N."/>
            <person name="Shi L."/>
            <person name="Shih D."/>
            <person name="Sparrow T."/>
            <person name="Spaulding J."/>
            <person name="Stalker J."/>
            <person name="Stange-Thomann N."/>
            <person name="Stavropoulos S."/>
            <person name="Stone C."/>
            <person name="Strader C."/>
            <person name="Tesfaye S."/>
            <person name="Thomson T."/>
            <person name="Thoulutsang Y."/>
            <person name="Thoulutsang D."/>
            <person name="Topham K."/>
            <person name="Topping I."/>
            <person name="Tsamla T."/>
            <person name="Vassiliev H."/>
            <person name="Vo A."/>
            <person name="Wangchuk T."/>
            <person name="Wangdi T."/>
            <person name="Weiand M."/>
            <person name="Wilkinson J."/>
            <person name="Wilson A."/>
            <person name="Yadav S."/>
            <person name="Young G."/>
            <person name="Yu Q."/>
            <person name="Zembek L."/>
            <person name="Zhong D."/>
            <person name="Zimmer A."/>
            <person name="Zwirko Z."/>
            <person name="Jaffe D.B."/>
            <person name="Alvarez P."/>
            <person name="Brockman W."/>
            <person name="Butler J."/>
            <person name="Chin C."/>
            <person name="Gnerre S."/>
            <person name="Grabherr M."/>
            <person name="Kleber M."/>
            <person name="Mauceli E."/>
            <person name="MacCallum I."/>
        </authorList>
    </citation>
    <scope>NUCLEOTIDE SEQUENCE [LARGE SCALE GENOMIC DNA]</scope>
    <source>
        <strain evidence="3">Tucson 15010-1051.87</strain>
    </source>
</reference>
<dbReference type="InterPro" id="IPR003033">
    <property type="entry name" value="SCP2_sterol-bd_dom"/>
</dbReference>
<protein>
    <submittedName>
        <fullName evidence="2">Uncharacterized protein, isoform B</fullName>
    </submittedName>
</protein>
<accession>A0A0Q9WNU6</accession>
<keyword evidence="3" id="KW-1185">Reference proteome</keyword>
<dbReference type="Gene3D" id="3.30.1050.10">
    <property type="entry name" value="SCP2 sterol-binding domain"/>
    <property type="match status" value="1"/>
</dbReference>
<dbReference type="EMBL" id="CH940650">
    <property type="protein sequence ID" value="KRF83607.1"/>
    <property type="molecule type" value="Genomic_DNA"/>
</dbReference>
<dbReference type="FunCoup" id="A0A0Q9WNU6">
    <property type="interactions" value="14"/>
</dbReference>
<gene>
    <name evidence="2" type="primary">Dvir\GJ22778</name>
    <name evidence="2" type="ORF">Dvir_GJ22778</name>
</gene>
<evidence type="ECO:0000313" key="2">
    <source>
        <dbReference type="EMBL" id="KRF83607.1"/>
    </source>
</evidence>
<feature type="domain" description="SCP2" evidence="1">
    <location>
        <begin position="11"/>
        <end position="102"/>
    </location>
</feature>
<organism evidence="2 3">
    <name type="scientific">Drosophila virilis</name>
    <name type="common">Fruit fly</name>
    <dbReference type="NCBI Taxonomy" id="7244"/>
    <lineage>
        <taxon>Eukaryota</taxon>
        <taxon>Metazoa</taxon>
        <taxon>Ecdysozoa</taxon>
        <taxon>Arthropoda</taxon>
        <taxon>Hexapoda</taxon>
        <taxon>Insecta</taxon>
        <taxon>Pterygota</taxon>
        <taxon>Neoptera</taxon>
        <taxon>Endopterygota</taxon>
        <taxon>Diptera</taxon>
        <taxon>Brachycera</taxon>
        <taxon>Muscomorpha</taxon>
        <taxon>Ephydroidea</taxon>
        <taxon>Drosophilidae</taxon>
        <taxon>Drosophila</taxon>
    </lineage>
</organism>
<dbReference type="SUPFAM" id="SSF55718">
    <property type="entry name" value="SCP-like"/>
    <property type="match status" value="1"/>
</dbReference>
<dbReference type="Proteomes" id="UP000008792">
    <property type="component" value="Unassembled WGS sequence"/>
</dbReference>
<dbReference type="STRING" id="7244.A0A0Q9WNU6"/>
<dbReference type="OrthoDB" id="10265837at2759"/>
<evidence type="ECO:0000313" key="3">
    <source>
        <dbReference type="Proteomes" id="UP000008792"/>
    </source>
</evidence>